<gene>
    <name evidence="1" type="ORF">FOL47_006390</name>
</gene>
<dbReference type="EMBL" id="JAAPAO010000356">
    <property type="protein sequence ID" value="KAF4662100.1"/>
    <property type="molecule type" value="Genomic_DNA"/>
</dbReference>
<evidence type="ECO:0000313" key="2">
    <source>
        <dbReference type="Proteomes" id="UP000591131"/>
    </source>
</evidence>
<accession>A0A7J6LT07</accession>
<dbReference type="AlphaFoldDB" id="A0A7J6LT07"/>
<dbReference type="Proteomes" id="UP000591131">
    <property type="component" value="Unassembled WGS sequence"/>
</dbReference>
<sequence>MASTVELPAQIENRTGQDRVRLSDEVTLDWFFVRPQRGQASMIQDHDDHGKLLVAIGMQSGIRRDNVQPSEAQVNAKICDPARDPLTDIV</sequence>
<keyword evidence="2" id="KW-1185">Reference proteome</keyword>
<reference evidence="1 2" key="1">
    <citation type="submission" date="2020-04" db="EMBL/GenBank/DDBJ databases">
        <title>Perkinsus chesapeaki whole genome sequence.</title>
        <authorList>
            <person name="Bogema D.R."/>
        </authorList>
    </citation>
    <scope>NUCLEOTIDE SEQUENCE [LARGE SCALE GENOMIC DNA]</scope>
    <source>
        <strain evidence="1">ATCC PRA-425</strain>
    </source>
</reference>
<comment type="caution">
    <text evidence="1">The sequence shown here is derived from an EMBL/GenBank/DDBJ whole genome shotgun (WGS) entry which is preliminary data.</text>
</comment>
<name>A0A7J6LT07_PERCH</name>
<proteinExistence type="predicted"/>
<protein>
    <submittedName>
        <fullName evidence="1">Uncharacterized protein</fullName>
    </submittedName>
</protein>
<organism evidence="1 2">
    <name type="scientific">Perkinsus chesapeaki</name>
    <name type="common">Clam parasite</name>
    <name type="synonym">Perkinsus andrewsi</name>
    <dbReference type="NCBI Taxonomy" id="330153"/>
    <lineage>
        <taxon>Eukaryota</taxon>
        <taxon>Sar</taxon>
        <taxon>Alveolata</taxon>
        <taxon>Perkinsozoa</taxon>
        <taxon>Perkinsea</taxon>
        <taxon>Perkinsida</taxon>
        <taxon>Perkinsidae</taxon>
        <taxon>Perkinsus</taxon>
    </lineage>
</organism>
<evidence type="ECO:0000313" key="1">
    <source>
        <dbReference type="EMBL" id="KAF4662100.1"/>
    </source>
</evidence>